<organism evidence="1">
    <name type="scientific">marine sediment metagenome</name>
    <dbReference type="NCBI Taxonomy" id="412755"/>
    <lineage>
        <taxon>unclassified sequences</taxon>
        <taxon>metagenomes</taxon>
        <taxon>ecological metagenomes</taxon>
    </lineage>
</organism>
<gene>
    <name evidence="1" type="ORF">LCGC14_0873630</name>
</gene>
<evidence type="ECO:0000313" key="1">
    <source>
        <dbReference type="EMBL" id="KKN26536.1"/>
    </source>
</evidence>
<dbReference type="EMBL" id="LAZR01002711">
    <property type="protein sequence ID" value="KKN26536.1"/>
    <property type="molecule type" value="Genomic_DNA"/>
</dbReference>
<protein>
    <submittedName>
        <fullName evidence="1">Uncharacterized protein</fullName>
    </submittedName>
</protein>
<proteinExistence type="predicted"/>
<sequence length="33" mass="3871">MTAPNVTPRLVLVTDRIPLRIRMYVWLVTGVWC</sequence>
<dbReference type="AlphaFoldDB" id="A0A0F9RNJ8"/>
<name>A0A0F9RNJ8_9ZZZZ</name>
<accession>A0A0F9RNJ8</accession>
<reference evidence="1" key="1">
    <citation type="journal article" date="2015" name="Nature">
        <title>Complex archaea that bridge the gap between prokaryotes and eukaryotes.</title>
        <authorList>
            <person name="Spang A."/>
            <person name="Saw J.H."/>
            <person name="Jorgensen S.L."/>
            <person name="Zaremba-Niedzwiedzka K."/>
            <person name="Martijn J."/>
            <person name="Lind A.E."/>
            <person name="van Eijk R."/>
            <person name="Schleper C."/>
            <person name="Guy L."/>
            <person name="Ettema T.J."/>
        </authorList>
    </citation>
    <scope>NUCLEOTIDE SEQUENCE</scope>
</reference>
<comment type="caution">
    <text evidence="1">The sequence shown here is derived from an EMBL/GenBank/DDBJ whole genome shotgun (WGS) entry which is preliminary data.</text>
</comment>